<comment type="caution">
    <text evidence="9">The sequence shown here is derived from an EMBL/GenBank/DDBJ whole genome shotgun (WGS) entry which is preliminary data.</text>
</comment>
<gene>
    <name evidence="9" type="ORF">HMPREF2531_04817</name>
</gene>
<evidence type="ECO:0000256" key="2">
    <source>
        <dbReference type="ARBA" id="ARBA00007248"/>
    </source>
</evidence>
<dbReference type="InterPro" id="IPR014941">
    <property type="entry name" value="FimB/Mfa2/Mfa3"/>
</dbReference>
<evidence type="ECO:0000256" key="5">
    <source>
        <dbReference type="ARBA" id="ARBA00023139"/>
    </source>
</evidence>
<proteinExistence type="inferred from homology"/>
<dbReference type="EMBL" id="LTDF01000167">
    <property type="protein sequence ID" value="KXT42231.1"/>
    <property type="molecule type" value="Genomic_DNA"/>
</dbReference>
<dbReference type="Gene3D" id="2.60.40.2100">
    <property type="match status" value="1"/>
</dbReference>
<keyword evidence="8" id="KW-0812">Transmembrane</keyword>
<evidence type="ECO:0000256" key="3">
    <source>
        <dbReference type="ARBA" id="ARBA00022729"/>
    </source>
</evidence>
<keyword evidence="3" id="KW-0732">Signal</keyword>
<evidence type="ECO:0008006" key="11">
    <source>
        <dbReference type="Google" id="ProtNLM"/>
    </source>
</evidence>
<reference evidence="9 10" key="1">
    <citation type="submission" date="2016-02" db="EMBL/GenBank/DDBJ databases">
        <authorList>
            <person name="Wen L."/>
            <person name="He K."/>
            <person name="Yang H."/>
        </authorList>
    </citation>
    <scope>NUCLEOTIDE SEQUENCE [LARGE SCALE GENOMIC DNA]</scope>
    <source>
        <strain evidence="9 10">KLE1704</strain>
    </source>
</reference>
<name>A0A139KSR2_9BACE</name>
<feature type="transmembrane region" description="Helical" evidence="8">
    <location>
        <begin position="12"/>
        <end position="28"/>
    </location>
</feature>
<keyword evidence="5" id="KW-0564">Palmitate</keyword>
<comment type="similarity">
    <text evidence="2">Belongs to the bacteroidetes fimbrillin superfamily. FimB/Mfa2 family.</text>
</comment>
<protein>
    <recommendedName>
        <fullName evidence="11">FimB/Mfa2 family fimbrial subunit</fullName>
    </recommendedName>
</protein>
<organism evidence="9">
    <name type="scientific">Bacteroides intestinalis</name>
    <dbReference type="NCBI Taxonomy" id="329854"/>
    <lineage>
        <taxon>Bacteria</taxon>
        <taxon>Pseudomonadati</taxon>
        <taxon>Bacteroidota</taxon>
        <taxon>Bacteroidia</taxon>
        <taxon>Bacteroidales</taxon>
        <taxon>Bacteroidaceae</taxon>
        <taxon>Bacteroides</taxon>
    </lineage>
</organism>
<keyword evidence="4 8" id="KW-0472">Membrane</keyword>
<dbReference type="GO" id="GO:0009279">
    <property type="term" value="C:cell outer membrane"/>
    <property type="evidence" value="ECO:0007669"/>
    <property type="project" value="UniProtKB-SubCell"/>
</dbReference>
<evidence type="ECO:0000256" key="6">
    <source>
        <dbReference type="ARBA" id="ARBA00023237"/>
    </source>
</evidence>
<dbReference type="Pfam" id="PF08842">
    <property type="entry name" value="Mfa2"/>
    <property type="match status" value="1"/>
</dbReference>
<keyword evidence="6" id="KW-0998">Cell outer membrane</keyword>
<dbReference type="Proteomes" id="UP000070319">
    <property type="component" value="Unassembled WGS sequence"/>
</dbReference>
<evidence type="ECO:0000256" key="7">
    <source>
        <dbReference type="ARBA" id="ARBA00023288"/>
    </source>
</evidence>
<keyword evidence="8" id="KW-1133">Transmembrane helix</keyword>
<accession>A0A139KSR2</accession>
<dbReference type="Gene3D" id="2.60.40.2090">
    <property type="match status" value="1"/>
</dbReference>
<comment type="subcellular location">
    <subcellularLocation>
        <location evidence="1">Cell outer membrane</location>
    </subcellularLocation>
</comment>
<evidence type="ECO:0000256" key="8">
    <source>
        <dbReference type="SAM" id="Phobius"/>
    </source>
</evidence>
<dbReference type="AlphaFoldDB" id="A0A139KSR2"/>
<keyword evidence="7" id="KW-0449">Lipoprotein</keyword>
<sequence length="327" mass="37922">MCRKKMTKKSFIYPFTTLMTAAIAWMMVSCSSIHEDLPECDLQVAFKYDYNMLSADAFHTQVERVELYVFDENGIFLFSRSEEGDALKTGNFRMTLNLDLGKYMLMAWAGAGVSDSYSLTSFVPGSSKLTDIKLQLKRDASCIIDRKIGDLWYGEIMEVTHTGAGQTATINLIRDTNNIRFVFQGATPDWQIDADAYTYQLVESNGYLDYDNSLLDDDRLSYEPYYIKQGNESLVTVEINTLRLMANMETRFTVTHKTTGIKVFDINLIDFLAMTEMERYKWEAQEYFDRQYEFVIVFYFNGSPGETGPWVYTMLDVNDWTWYIQHE</sequence>
<evidence type="ECO:0000313" key="9">
    <source>
        <dbReference type="EMBL" id="KXT42231.1"/>
    </source>
</evidence>
<evidence type="ECO:0000313" key="10">
    <source>
        <dbReference type="Proteomes" id="UP000070319"/>
    </source>
</evidence>
<evidence type="ECO:0000256" key="4">
    <source>
        <dbReference type="ARBA" id="ARBA00023136"/>
    </source>
</evidence>
<dbReference type="PROSITE" id="PS51257">
    <property type="entry name" value="PROKAR_LIPOPROTEIN"/>
    <property type="match status" value="1"/>
</dbReference>
<evidence type="ECO:0000256" key="1">
    <source>
        <dbReference type="ARBA" id="ARBA00004442"/>
    </source>
</evidence>
<dbReference type="PATRIC" id="fig|329854.7.peg.4888"/>